<keyword evidence="1" id="KW-0805">Transcription regulation</keyword>
<keyword evidence="2" id="KW-0238">DNA-binding</keyword>
<dbReference type="PRINTS" id="PR00035">
    <property type="entry name" value="HTHGNTR"/>
</dbReference>
<sequence>MTEDPPAASGRDAAAESATGPLWSQVKQSLLRMISDNGMGANAALPSESALCERFGVSRTVVREALNQLVYEHVIYKRQGKGAFVSGRREEQNFVGSIVGFSGELLDKHKRITRRVLTQRVALPGERAQHFLRLPVDQGIASQVVEVSRVQMVDGIPRILVRHSIPAALTPGLDQLPLQTRSLYDVLQKQYGMIFKRADRWIEAVTPTPEEADLLEIPHTSPLLAIESCALSDAGLPIEYYRALFRTDLASLHIRIG</sequence>
<keyword evidence="6" id="KW-1185">Reference proteome</keyword>
<evidence type="ECO:0000256" key="1">
    <source>
        <dbReference type="ARBA" id="ARBA00023015"/>
    </source>
</evidence>
<dbReference type="SUPFAM" id="SSF46785">
    <property type="entry name" value="Winged helix' DNA-binding domain"/>
    <property type="match status" value="1"/>
</dbReference>
<gene>
    <name evidence="5" type="ORF">GCM10009107_37520</name>
</gene>
<evidence type="ECO:0000256" key="3">
    <source>
        <dbReference type="ARBA" id="ARBA00023163"/>
    </source>
</evidence>
<dbReference type="PANTHER" id="PTHR44846">
    <property type="entry name" value="MANNOSYL-D-GLYCERATE TRANSPORT/METABOLISM SYSTEM REPRESSOR MNGR-RELATED"/>
    <property type="match status" value="1"/>
</dbReference>
<dbReference type="InterPro" id="IPR011663">
    <property type="entry name" value="UTRA"/>
</dbReference>
<feature type="domain" description="HTH gntR-type" evidence="4">
    <location>
        <begin position="20"/>
        <end position="88"/>
    </location>
</feature>
<evidence type="ECO:0000259" key="4">
    <source>
        <dbReference type="PROSITE" id="PS50949"/>
    </source>
</evidence>
<dbReference type="EMBL" id="BAAAEW010000024">
    <property type="protein sequence ID" value="GAA0757720.1"/>
    <property type="molecule type" value="Genomic_DNA"/>
</dbReference>
<dbReference type="PANTHER" id="PTHR44846:SF1">
    <property type="entry name" value="MANNOSYL-D-GLYCERATE TRANSPORT_METABOLISM SYSTEM REPRESSOR MNGR-RELATED"/>
    <property type="match status" value="1"/>
</dbReference>
<dbReference type="SMART" id="SM00866">
    <property type="entry name" value="UTRA"/>
    <property type="match status" value="1"/>
</dbReference>
<dbReference type="Pfam" id="PF07702">
    <property type="entry name" value="UTRA"/>
    <property type="match status" value="1"/>
</dbReference>
<organism evidence="5 6">
    <name type="scientific">Ideonella azotifigens</name>
    <dbReference type="NCBI Taxonomy" id="513160"/>
    <lineage>
        <taxon>Bacteria</taxon>
        <taxon>Pseudomonadati</taxon>
        <taxon>Pseudomonadota</taxon>
        <taxon>Betaproteobacteria</taxon>
        <taxon>Burkholderiales</taxon>
        <taxon>Sphaerotilaceae</taxon>
        <taxon>Ideonella</taxon>
    </lineage>
</organism>
<dbReference type="RefSeq" id="WP_141287974.1">
    <property type="nucleotide sequence ID" value="NZ_BAAAEW010000024.1"/>
</dbReference>
<comment type="caution">
    <text evidence="5">The sequence shown here is derived from an EMBL/GenBank/DDBJ whole genome shotgun (WGS) entry which is preliminary data.</text>
</comment>
<keyword evidence="3" id="KW-0804">Transcription</keyword>
<dbReference type="SUPFAM" id="SSF64288">
    <property type="entry name" value="Chorismate lyase-like"/>
    <property type="match status" value="1"/>
</dbReference>
<dbReference type="InterPro" id="IPR050679">
    <property type="entry name" value="Bact_HTH_transcr_reg"/>
</dbReference>
<dbReference type="InterPro" id="IPR028978">
    <property type="entry name" value="Chorismate_lyase_/UTRA_dom_sf"/>
</dbReference>
<dbReference type="Pfam" id="PF00392">
    <property type="entry name" value="GntR"/>
    <property type="match status" value="1"/>
</dbReference>
<reference evidence="5 6" key="1">
    <citation type="journal article" date="2019" name="Int. J. Syst. Evol. Microbiol.">
        <title>The Global Catalogue of Microorganisms (GCM) 10K type strain sequencing project: providing services to taxonomists for standard genome sequencing and annotation.</title>
        <authorList>
            <consortium name="The Broad Institute Genomics Platform"/>
            <consortium name="The Broad Institute Genome Sequencing Center for Infectious Disease"/>
            <person name="Wu L."/>
            <person name="Ma J."/>
        </authorList>
    </citation>
    <scope>NUCLEOTIDE SEQUENCE [LARGE SCALE GENOMIC DNA]</scope>
    <source>
        <strain evidence="5 6">JCM 15503</strain>
    </source>
</reference>
<dbReference type="Proteomes" id="UP001500279">
    <property type="component" value="Unassembled WGS sequence"/>
</dbReference>
<dbReference type="Gene3D" id="1.10.10.10">
    <property type="entry name" value="Winged helix-like DNA-binding domain superfamily/Winged helix DNA-binding domain"/>
    <property type="match status" value="1"/>
</dbReference>
<accession>A0ABN1K7U4</accession>
<evidence type="ECO:0000313" key="6">
    <source>
        <dbReference type="Proteomes" id="UP001500279"/>
    </source>
</evidence>
<evidence type="ECO:0000313" key="5">
    <source>
        <dbReference type="EMBL" id="GAA0757720.1"/>
    </source>
</evidence>
<dbReference type="InterPro" id="IPR036390">
    <property type="entry name" value="WH_DNA-bd_sf"/>
</dbReference>
<proteinExistence type="predicted"/>
<dbReference type="SMART" id="SM00345">
    <property type="entry name" value="HTH_GNTR"/>
    <property type="match status" value="1"/>
</dbReference>
<dbReference type="InterPro" id="IPR036388">
    <property type="entry name" value="WH-like_DNA-bd_sf"/>
</dbReference>
<dbReference type="CDD" id="cd07377">
    <property type="entry name" value="WHTH_GntR"/>
    <property type="match status" value="1"/>
</dbReference>
<evidence type="ECO:0000256" key="2">
    <source>
        <dbReference type="ARBA" id="ARBA00023125"/>
    </source>
</evidence>
<dbReference type="PROSITE" id="PS50949">
    <property type="entry name" value="HTH_GNTR"/>
    <property type="match status" value="1"/>
</dbReference>
<protein>
    <submittedName>
        <fullName evidence="5">GntR family transcriptional regulator</fullName>
    </submittedName>
</protein>
<name>A0ABN1K7U4_9BURK</name>
<dbReference type="InterPro" id="IPR000524">
    <property type="entry name" value="Tscrpt_reg_HTH_GntR"/>
</dbReference>
<dbReference type="Gene3D" id="3.40.1410.10">
    <property type="entry name" value="Chorismate lyase-like"/>
    <property type="match status" value="1"/>
</dbReference>